<dbReference type="Proteomes" id="UP001501747">
    <property type="component" value="Unassembled WGS sequence"/>
</dbReference>
<protein>
    <submittedName>
        <fullName evidence="1">Uncharacterized protein</fullName>
    </submittedName>
</protein>
<name>A0ABP7RTG1_9PSEU</name>
<evidence type="ECO:0000313" key="2">
    <source>
        <dbReference type="Proteomes" id="UP001501747"/>
    </source>
</evidence>
<comment type="caution">
    <text evidence="1">The sequence shown here is derived from an EMBL/GenBank/DDBJ whole genome shotgun (WGS) entry which is preliminary data.</text>
</comment>
<keyword evidence="2" id="KW-1185">Reference proteome</keyword>
<dbReference type="EMBL" id="BAABAL010000006">
    <property type="protein sequence ID" value="GAA4001955.1"/>
    <property type="molecule type" value="Genomic_DNA"/>
</dbReference>
<proteinExistence type="predicted"/>
<reference evidence="2" key="1">
    <citation type="journal article" date="2019" name="Int. J. Syst. Evol. Microbiol.">
        <title>The Global Catalogue of Microorganisms (GCM) 10K type strain sequencing project: providing services to taxonomists for standard genome sequencing and annotation.</title>
        <authorList>
            <consortium name="The Broad Institute Genomics Platform"/>
            <consortium name="The Broad Institute Genome Sequencing Center for Infectious Disease"/>
            <person name="Wu L."/>
            <person name="Ma J."/>
        </authorList>
    </citation>
    <scope>NUCLEOTIDE SEQUENCE [LARGE SCALE GENOMIC DNA]</scope>
    <source>
        <strain evidence="2">JCM 17342</strain>
    </source>
</reference>
<dbReference type="RefSeq" id="WP_344873673.1">
    <property type="nucleotide sequence ID" value="NZ_BAABAL010000006.1"/>
</dbReference>
<accession>A0ABP7RTG1</accession>
<organism evidence="1 2">
    <name type="scientific">Allokutzneria multivorans</name>
    <dbReference type="NCBI Taxonomy" id="1142134"/>
    <lineage>
        <taxon>Bacteria</taxon>
        <taxon>Bacillati</taxon>
        <taxon>Actinomycetota</taxon>
        <taxon>Actinomycetes</taxon>
        <taxon>Pseudonocardiales</taxon>
        <taxon>Pseudonocardiaceae</taxon>
        <taxon>Allokutzneria</taxon>
    </lineage>
</organism>
<sequence length="48" mass="4725">MTKRANPALVLAALAVALVALVGAGLALGKVDTQPSKAETHTGQQGGK</sequence>
<evidence type="ECO:0000313" key="1">
    <source>
        <dbReference type="EMBL" id="GAA4001955.1"/>
    </source>
</evidence>
<gene>
    <name evidence="1" type="ORF">GCM10022247_23340</name>
</gene>